<organism evidence="2">
    <name type="scientific">Hexamita inflata</name>
    <dbReference type="NCBI Taxonomy" id="28002"/>
    <lineage>
        <taxon>Eukaryota</taxon>
        <taxon>Metamonada</taxon>
        <taxon>Diplomonadida</taxon>
        <taxon>Hexamitidae</taxon>
        <taxon>Hexamitinae</taxon>
        <taxon>Hexamita</taxon>
    </lineage>
</organism>
<name>A0AA86TKQ1_9EUKA</name>
<evidence type="ECO:0000313" key="3">
    <source>
        <dbReference type="EMBL" id="CAL6116384.1"/>
    </source>
</evidence>
<dbReference type="EMBL" id="CATOUU010000079">
    <property type="protein sequence ID" value="CAI9915838.1"/>
    <property type="molecule type" value="Genomic_DNA"/>
</dbReference>
<reference evidence="2" key="1">
    <citation type="submission" date="2023-06" db="EMBL/GenBank/DDBJ databases">
        <authorList>
            <person name="Kurt Z."/>
        </authorList>
    </citation>
    <scope>NUCLEOTIDE SEQUENCE</scope>
</reference>
<keyword evidence="4" id="KW-1185">Reference proteome</keyword>
<dbReference type="AlphaFoldDB" id="A0AA86TKQ1"/>
<evidence type="ECO:0000256" key="1">
    <source>
        <dbReference type="SAM" id="Coils"/>
    </source>
</evidence>
<protein>
    <submittedName>
        <fullName evidence="3">Hypothetical_protein</fullName>
    </submittedName>
</protein>
<dbReference type="Proteomes" id="UP001642409">
    <property type="component" value="Unassembled WGS sequence"/>
</dbReference>
<keyword evidence="1" id="KW-0175">Coiled coil</keyword>
<accession>A0AA86TKQ1</accession>
<feature type="coiled-coil region" evidence="1">
    <location>
        <begin position="94"/>
        <end position="121"/>
    </location>
</feature>
<reference evidence="3 4" key="2">
    <citation type="submission" date="2024-07" db="EMBL/GenBank/DDBJ databases">
        <authorList>
            <person name="Akdeniz Z."/>
        </authorList>
    </citation>
    <scope>NUCLEOTIDE SEQUENCE [LARGE SCALE GENOMIC DNA]</scope>
</reference>
<dbReference type="Gene3D" id="1.20.5.340">
    <property type="match status" value="1"/>
</dbReference>
<proteinExistence type="predicted"/>
<gene>
    <name evidence="2" type="ORF">HINF_LOCUS3483</name>
    <name evidence="3" type="ORF">HINF_LOCUS79037</name>
</gene>
<dbReference type="EMBL" id="CAXDID020001002">
    <property type="protein sequence ID" value="CAL6116384.1"/>
    <property type="molecule type" value="Genomic_DNA"/>
</dbReference>
<comment type="caution">
    <text evidence="2">The sequence shown here is derived from an EMBL/GenBank/DDBJ whole genome shotgun (WGS) entry which is preliminary data.</text>
</comment>
<evidence type="ECO:0000313" key="4">
    <source>
        <dbReference type="Proteomes" id="UP001642409"/>
    </source>
</evidence>
<evidence type="ECO:0000313" key="2">
    <source>
        <dbReference type="EMBL" id="CAI9915838.1"/>
    </source>
</evidence>
<sequence length="180" mass="19563">MELNYVQLSNAISQNNISIVQLSQEIAEYMITQATQLSQLKLLLNNSVNELNNSLYNQYVKQTYIIQQLNVVDANLNAYQSTVNSVNNIQNQSISTLQGQVSSLINQVASLQNQIGSANSQIYSQQLQINSLSSQLGSIQAGTVVLTTGADCDGQYYLVCNTAHTICFGARSASINGSCN</sequence>